<sequence length="75" mass="8353">MNVDDVVAARIEAARVRIQAAKRRREELSAARRRGLAARHANKLRNLRDSEARAAVGQQPTTVTDTVTDTTEKEN</sequence>
<evidence type="ECO:0000313" key="3">
    <source>
        <dbReference type="Proteomes" id="UP001330827"/>
    </source>
</evidence>
<evidence type="ECO:0000256" key="1">
    <source>
        <dbReference type="SAM" id="MobiDB-lite"/>
    </source>
</evidence>
<feature type="region of interest" description="Disordered" evidence="1">
    <location>
        <begin position="50"/>
        <end position="75"/>
    </location>
</feature>
<gene>
    <name evidence="2" type="ORF">OIE64_20210</name>
</gene>
<keyword evidence="3" id="KW-1185">Reference proteome</keyword>
<accession>A0ABZ1G4V0</accession>
<proteinExistence type="predicted"/>
<protein>
    <submittedName>
        <fullName evidence="2">Uncharacterized protein</fullName>
    </submittedName>
</protein>
<name>A0ABZ1G4V0_9ACTN</name>
<evidence type="ECO:0000313" key="2">
    <source>
        <dbReference type="EMBL" id="WSC14932.1"/>
    </source>
</evidence>
<reference evidence="2 3" key="1">
    <citation type="submission" date="2022-10" db="EMBL/GenBank/DDBJ databases">
        <title>The complete genomes of actinobacterial strains from the NBC collection.</title>
        <authorList>
            <person name="Joergensen T.S."/>
            <person name="Alvarez Arevalo M."/>
            <person name="Sterndorff E.B."/>
            <person name="Faurdal D."/>
            <person name="Vuksanovic O."/>
            <person name="Mourched A.-S."/>
            <person name="Charusanti P."/>
            <person name="Shaw S."/>
            <person name="Blin K."/>
            <person name="Weber T."/>
        </authorList>
    </citation>
    <scope>NUCLEOTIDE SEQUENCE [LARGE SCALE GENOMIC DNA]</scope>
    <source>
        <strain evidence="2 3">NBC 01769</strain>
    </source>
</reference>
<organism evidence="2 3">
    <name type="scientific">Streptomyces brevispora</name>
    <dbReference type="NCBI Taxonomy" id="887462"/>
    <lineage>
        <taxon>Bacteria</taxon>
        <taxon>Bacillati</taxon>
        <taxon>Actinomycetota</taxon>
        <taxon>Actinomycetes</taxon>
        <taxon>Kitasatosporales</taxon>
        <taxon>Streptomycetaceae</taxon>
        <taxon>Streptomyces</taxon>
    </lineage>
</organism>
<dbReference type="RefSeq" id="WP_326593855.1">
    <property type="nucleotide sequence ID" value="NZ_CP109114.1"/>
</dbReference>
<dbReference type="EMBL" id="CP109114">
    <property type="protein sequence ID" value="WSC14932.1"/>
    <property type="molecule type" value="Genomic_DNA"/>
</dbReference>
<dbReference type="Proteomes" id="UP001330827">
    <property type="component" value="Chromosome"/>
</dbReference>